<accession>A0ABY2HEJ9</accession>
<dbReference type="GeneID" id="300573423"/>
<sequence length="420" mass="48101">MPRPEPDDRLPQTTYSFEIEFLVAQELPGVNYDSTFNDFHGHRDELPWACPAEAKDPYNTILQEVEGLLLKYEQPVASFENSSAERGSLRSSQRAPDPDATDEFWYVVPSVNTYAKRDSPQMYEWYGVQLRSPTYHSKVFVDKDIDLPTEWILDVLRKGLVLHLNSTCRFSVQVRPLSESITLVHAKKLVTLVWVLEQELLERLCSDSFGRLQPHVRTLEAYSRVASLIWHGSGEASPPKDPLNSAVTILYLPKLHNKELQARLQFLWQIQSLKDLDAALRTTTGRATSFAIWPTDGPFGTPIFEFRYALWHPFGQLDASRHWIELSAKLLQTSMSNSQIFKKDVSALDGMIHGFSENNVPPTVRWKSLLSLLGLEKWSDSWEVIISKYKGGQRLATRSLDRQKLLHEELKAEDEMKGTK</sequence>
<gene>
    <name evidence="1" type="ORF">CCMA1212_001551</name>
</gene>
<keyword evidence="2" id="KW-1185">Reference proteome</keyword>
<dbReference type="RefSeq" id="XP_073561961.1">
    <property type="nucleotide sequence ID" value="XM_073698973.1"/>
</dbReference>
<protein>
    <submittedName>
        <fullName evidence="1">Uncharacterized protein</fullName>
    </submittedName>
</protein>
<proteinExistence type="predicted"/>
<comment type="caution">
    <text evidence="1">The sequence shown here is derived from an EMBL/GenBank/DDBJ whole genome shotgun (WGS) entry which is preliminary data.</text>
</comment>
<organism evidence="1 2">
    <name type="scientific">Trichoderma ghanense</name>
    <dbReference type="NCBI Taxonomy" id="65468"/>
    <lineage>
        <taxon>Eukaryota</taxon>
        <taxon>Fungi</taxon>
        <taxon>Dikarya</taxon>
        <taxon>Ascomycota</taxon>
        <taxon>Pezizomycotina</taxon>
        <taxon>Sordariomycetes</taxon>
        <taxon>Hypocreomycetidae</taxon>
        <taxon>Hypocreales</taxon>
        <taxon>Hypocreaceae</taxon>
        <taxon>Trichoderma</taxon>
    </lineage>
</organism>
<evidence type="ECO:0000313" key="1">
    <source>
        <dbReference type="EMBL" id="TFB05760.1"/>
    </source>
</evidence>
<evidence type="ECO:0000313" key="2">
    <source>
        <dbReference type="Proteomes" id="UP001642720"/>
    </source>
</evidence>
<dbReference type="Proteomes" id="UP001642720">
    <property type="component" value="Unassembled WGS sequence"/>
</dbReference>
<reference evidence="1 2" key="1">
    <citation type="submission" date="2018-01" db="EMBL/GenBank/DDBJ databases">
        <title>Genome characterization of the sugarcane-associated fungus Trichoderma ghanense CCMA-1212 and their application in lignocelulose bioconversion.</title>
        <authorList>
            <person name="Steindorff A.S."/>
            <person name="Mendes T.D."/>
            <person name="Vilela E.S.D."/>
            <person name="Rodrigues D.S."/>
            <person name="Formighieri E.F."/>
            <person name="Melo I.S."/>
            <person name="Favaro L.C.L."/>
        </authorList>
    </citation>
    <scope>NUCLEOTIDE SEQUENCE [LARGE SCALE GENOMIC DNA]</scope>
    <source>
        <strain evidence="1 2">CCMA-1212</strain>
    </source>
</reference>
<name>A0ABY2HEJ9_9HYPO</name>
<dbReference type="EMBL" id="PPTA01000002">
    <property type="protein sequence ID" value="TFB05760.1"/>
    <property type="molecule type" value="Genomic_DNA"/>
</dbReference>